<feature type="region of interest" description="Disordered" evidence="1">
    <location>
        <begin position="104"/>
        <end position="161"/>
    </location>
</feature>
<feature type="region of interest" description="Disordered" evidence="1">
    <location>
        <begin position="791"/>
        <end position="927"/>
    </location>
</feature>
<evidence type="ECO:0000313" key="3">
    <source>
        <dbReference type="EMBL" id="CEL71570.1"/>
    </source>
</evidence>
<organism evidence="3">
    <name type="scientific">Toxoplasma gondii (strain ATCC 50861 / VEG)</name>
    <dbReference type="NCBI Taxonomy" id="432359"/>
    <lineage>
        <taxon>Eukaryota</taxon>
        <taxon>Sar</taxon>
        <taxon>Alveolata</taxon>
        <taxon>Apicomplexa</taxon>
        <taxon>Conoidasida</taxon>
        <taxon>Coccidia</taxon>
        <taxon>Eucoccidiorida</taxon>
        <taxon>Eimeriorina</taxon>
        <taxon>Sarcocystidae</taxon>
        <taxon>Toxoplasma</taxon>
    </lineage>
</organism>
<name>A0A0F7USZ5_TOXGV</name>
<feature type="compositionally biased region" description="Basic residues" evidence="1">
    <location>
        <begin position="135"/>
        <end position="147"/>
    </location>
</feature>
<feature type="compositionally biased region" description="Low complexity" evidence="1">
    <location>
        <begin position="985"/>
        <end position="1002"/>
    </location>
</feature>
<dbReference type="EMBL" id="LN714489">
    <property type="protein sequence ID" value="CEL71570.1"/>
    <property type="molecule type" value="Genomic_DNA"/>
</dbReference>
<accession>A0A0F7USZ5</accession>
<protein>
    <submittedName>
        <fullName evidence="3">KRUF family protein</fullName>
    </submittedName>
</protein>
<feature type="compositionally biased region" description="Basic and acidic residues" evidence="1">
    <location>
        <begin position="1003"/>
        <end position="1014"/>
    </location>
</feature>
<keyword evidence="2" id="KW-0732">Signal</keyword>
<feature type="region of interest" description="Disordered" evidence="1">
    <location>
        <begin position="942"/>
        <end position="1014"/>
    </location>
</feature>
<feature type="compositionally biased region" description="Low complexity" evidence="1">
    <location>
        <begin position="859"/>
        <end position="871"/>
    </location>
</feature>
<evidence type="ECO:0000256" key="2">
    <source>
        <dbReference type="SAM" id="SignalP"/>
    </source>
</evidence>
<feature type="chain" id="PRO_5002523401" evidence="2">
    <location>
        <begin position="45"/>
        <end position="1014"/>
    </location>
</feature>
<feature type="compositionally biased region" description="Polar residues" evidence="1">
    <location>
        <begin position="265"/>
        <end position="283"/>
    </location>
</feature>
<sequence>MVTRLALLRTALAAISCSVEQVICGRPCPGWICIAWILSRNLWAQTLILLQNTVSYPGACAASVPGDKGLDKKDLTGQPLPVSEAELEAAQALLALSARSAIDTSGTQEEPAASAAAAPPGGRGATPGAADPSTRRRRSAGACRRRKDSGSRSSAPGGEGLARTVLLEGRGEVTYGQLALGKLRSDAKTLREEWGSEDNYVARSVGRLIVSQSGPVQWSRLQGWVERAQKRFQERSSVRLREAAKLEDMAEEVKQRLAAAGVHLPSSSGDSSPQAGTRDQPSRTGADAGSPDTASVSAPVLTKKSCVMIGIAELRRQSKELREIWTSREEYIEQHVADRMVRTPNRNVPDRFVGEWRQAARTRYNERVTQRLEKAAELEATANAWDRRIASDAEIWEDVEEGTPVGAGEAQQVAALMRPAGRPVIRGLKYYKQGTADESMTITSSAGPSESGAPESAAQIGSLSGTVLGSTILLPQRGAVTYVQLAIERMRQEARALLYRWGNMESFLHRNIALRMYRLNNRSPSVETVRQWLQLARSKYRHRGRMRCQDAENLNIMANELERNAEAAGISLRTAQETATLESGSPGQAPVAQAAGTPRGPPTEALGDAHVTFAHLAIDSLRREAQLIRDVWCTGEDVYIAQHLAHRMIRENDRSPAASTQLHWKQQDRGNYHRFFSRRQAQVQELESQALILEQELHSLLSSSSGPETEPPPDFESATVQSHPPTMGKRKAKQKHLFQDTGAYPGESGSRGAPRTWPRSLWLTHVGEFPLVKAAGLAPARGPETLTRQLAQRQRDRRSEQVTASSSTTVKRAPQASGEQVPARREPVRSSTLHRSPAPSETKGTSGGIEAPPSKKARLLPYLSAQSAASLPSPPTLVSPLGPQSSTSTEGRGPPQDPTLSQGSASPQEVSRLTAPPPLAHPATSAAMRELTRYLSLPLKKRPIREAPSALHTSPTNPPGSEEGIVTIGPPVASGTEPSIHHRLPPTTAPSDPASASATAPSEHLRIHPRPSDP</sequence>
<gene>
    <name evidence="3" type="ORF">BN1205_050120</name>
</gene>
<proteinExistence type="predicted"/>
<feature type="compositionally biased region" description="Polar residues" evidence="1">
    <location>
        <begin position="898"/>
        <end position="911"/>
    </location>
</feature>
<dbReference type="AlphaFoldDB" id="A0A0F7USZ5"/>
<feature type="signal peptide" evidence="2">
    <location>
        <begin position="1"/>
        <end position="44"/>
    </location>
</feature>
<reference evidence="3" key="1">
    <citation type="journal article" date="2015" name="PLoS ONE">
        <title>Comprehensive Evaluation of Toxoplasma gondii VEG and Neospora caninum LIV Genomes with Tachyzoite Stage Transcriptome and Proteome Defines Novel Transcript Features.</title>
        <authorList>
            <person name="Ramaprasad A."/>
            <person name="Mourier T."/>
            <person name="Naeem R."/>
            <person name="Malas T.B."/>
            <person name="Moussa E."/>
            <person name="Panigrahi A."/>
            <person name="Vermont S.J."/>
            <person name="Otto T.D."/>
            <person name="Wastling J."/>
            <person name="Pain A."/>
        </authorList>
    </citation>
    <scope>NUCLEOTIDE SEQUENCE</scope>
    <source>
        <strain evidence="3">VEG</strain>
    </source>
</reference>
<feature type="compositionally biased region" description="Low complexity" evidence="1">
    <location>
        <begin position="111"/>
        <end position="130"/>
    </location>
</feature>
<feature type="region of interest" description="Disordered" evidence="1">
    <location>
        <begin position="578"/>
        <end position="599"/>
    </location>
</feature>
<feature type="region of interest" description="Disordered" evidence="1">
    <location>
        <begin position="262"/>
        <end position="297"/>
    </location>
</feature>
<evidence type="ECO:0000256" key="1">
    <source>
        <dbReference type="SAM" id="MobiDB-lite"/>
    </source>
</evidence>
<feature type="compositionally biased region" description="Polar residues" evidence="1">
    <location>
        <begin position="801"/>
        <end position="810"/>
    </location>
</feature>
<feature type="region of interest" description="Disordered" evidence="1">
    <location>
        <begin position="701"/>
        <end position="735"/>
    </location>
</feature>